<dbReference type="InterPro" id="IPR018198">
    <property type="entry name" value="ATP_PRibTrfase_CS"/>
</dbReference>
<dbReference type="EMBL" id="JALAZD010000001">
    <property type="protein sequence ID" value="MCI0126059.1"/>
    <property type="molecule type" value="Genomic_DNA"/>
</dbReference>
<dbReference type="SUPFAM" id="SSF53850">
    <property type="entry name" value="Periplasmic binding protein-like II"/>
    <property type="match status" value="1"/>
</dbReference>
<comment type="similarity">
    <text evidence="3">Belongs to the ATP phosphoribosyltransferase family. Short subfamily.</text>
</comment>
<evidence type="ECO:0000256" key="4">
    <source>
        <dbReference type="ARBA" id="ARBA00011946"/>
    </source>
</evidence>
<evidence type="ECO:0000256" key="9">
    <source>
        <dbReference type="ARBA" id="ARBA00023102"/>
    </source>
</evidence>
<reference evidence="13" key="1">
    <citation type="submission" date="2022-03" db="EMBL/GenBank/DDBJ databases">
        <title>The complete genome sequence of a Methyloterrigena soli.</title>
        <authorList>
            <person name="Zi Z."/>
        </authorList>
    </citation>
    <scope>NUCLEOTIDE SEQUENCE</scope>
    <source>
        <strain evidence="13">M48</strain>
    </source>
</reference>
<keyword evidence="8 13" id="KW-0808">Transferase</keyword>
<proteinExistence type="inferred from homology"/>
<evidence type="ECO:0000256" key="10">
    <source>
        <dbReference type="ARBA" id="ARBA00024861"/>
    </source>
</evidence>
<dbReference type="Gene3D" id="3.40.190.10">
    <property type="entry name" value="Periplasmic binding protein-like II"/>
    <property type="match status" value="2"/>
</dbReference>
<dbReference type="CDD" id="cd13593">
    <property type="entry name" value="PBP2_HisGL3"/>
    <property type="match status" value="1"/>
</dbReference>
<accession>A0AA41UC93</accession>
<keyword evidence="6" id="KW-0028">Amino-acid biosynthesis</keyword>
<dbReference type="RefSeq" id="WP_035090424.1">
    <property type="nucleotide sequence ID" value="NZ_CP068983.1"/>
</dbReference>
<evidence type="ECO:0000256" key="11">
    <source>
        <dbReference type="NCBIfam" id="TIGR00070"/>
    </source>
</evidence>
<dbReference type="PROSITE" id="PS01316">
    <property type="entry name" value="ATP_P_PHORIBOSYLTR"/>
    <property type="match status" value="1"/>
</dbReference>
<keyword evidence="9" id="KW-0368">Histidine biosynthesis</keyword>
<protein>
    <recommendedName>
        <fullName evidence="5 11">ATP phosphoribosyltransferase</fullName>
        <ecNumber evidence="4 11">2.4.2.17</ecNumber>
    </recommendedName>
</protein>
<gene>
    <name evidence="13" type="primary">hisG</name>
    <name evidence="13" type="ORF">ML536_04395</name>
</gene>
<organism evidence="13 14">
    <name type="scientific">Paradevosia shaoguanensis</name>
    <dbReference type="NCBI Taxonomy" id="1335043"/>
    <lineage>
        <taxon>Bacteria</taxon>
        <taxon>Pseudomonadati</taxon>
        <taxon>Pseudomonadota</taxon>
        <taxon>Alphaproteobacteria</taxon>
        <taxon>Hyphomicrobiales</taxon>
        <taxon>Devosiaceae</taxon>
        <taxon>Paradevosia</taxon>
    </lineage>
</organism>
<dbReference type="NCBIfam" id="TIGR00070">
    <property type="entry name" value="hisG"/>
    <property type="match status" value="1"/>
</dbReference>
<dbReference type="InterPro" id="IPR013820">
    <property type="entry name" value="ATP_PRibTrfase_cat"/>
</dbReference>
<keyword evidence="14" id="KW-1185">Reference proteome</keyword>
<dbReference type="GO" id="GO:0003879">
    <property type="term" value="F:ATP phosphoribosyltransferase activity"/>
    <property type="evidence" value="ECO:0007669"/>
    <property type="project" value="UniProtKB-UniRule"/>
</dbReference>
<comment type="function">
    <text evidence="10">Catalyzes the condensation of ATP and 5-phosphoribose 1-diphosphate to form N'-(5'-phosphoribosyl)-ATP (PR-ATP). Has a crucial role in the pathway because the rate of histidine biosynthesis seems to be controlled primarily by regulation of HisG enzymatic activity.</text>
</comment>
<dbReference type="EC" id="2.4.2.17" evidence="4 11"/>
<evidence type="ECO:0000256" key="2">
    <source>
        <dbReference type="ARBA" id="ARBA00004667"/>
    </source>
</evidence>
<comment type="caution">
    <text evidence="13">The sequence shown here is derived from an EMBL/GenBank/DDBJ whole genome shotgun (WGS) entry which is preliminary data.</text>
</comment>
<evidence type="ECO:0000256" key="1">
    <source>
        <dbReference type="ARBA" id="ARBA00000915"/>
    </source>
</evidence>
<dbReference type="Proteomes" id="UP001156140">
    <property type="component" value="Unassembled WGS sequence"/>
</dbReference>
<evidence type="ECO:0000259" key="12">
    <source>
        <dbReference type="Pfam" id="PF01634"/>
    </source>
</evidence>
<keyword evidence="7 13" id="KW-0328">Glycosyltransferase</keyword>
<evidence type="ECO:0000256" key="3">
    <source>
        <dbReference type="ARBA" id="ARBA00009489"/>
    </source>
</evidence>
<feature type="domain" description="ATP phosphoribosyltransferase catalytic" evidence="12">
    <location>
        <begin position="55"/>
        <end position="222"/>
    </location>
</feature>
<evidence type="ECO:0000313" key="14">
    <source>
        <dbReference type="Proteomes" id="UP001156140"/>
    </source>
</evidence>
<comment type="catalytic activity">
    <reaction evidence="1">
        <text>1-(5-phospho-beta-D-ribosyl)-ATP + diphosphate = 5-phospho-alpha-D-ribose 1-diphosphate + ATP</text>
        <dbReference type="Rhea" id="RHEA:18473"/>
        <dbReference type="ChEBI" id="CHEBI:30616"/>
        <dbReference type="ChEBI" id="CHEBI:33019"/>
        <dbReference type="ChEBI" id="CHEBI:58017"/>
        <dbReference type="ChEBI" id="CHEBI:73183"/>
        <dbReference type="EC" id="2.4.2.17"/>
    </reaction>
</comment>
<evidence type="ECO:0000313" key="13">
    <source>
        <dbReference type="EMBL" id="MCI0126059.1"/>
    </source>
</evidence>
<comment type="pathway">
    <text evidence="2">Amino-acid biosynthesis; L-histidine biosynthesis; L-histidine from 5-phospho-alpha-D-ribose 1-diphosphate: step 1/9.</text>
</comment>
<dbReference type="InterPro" id="IPR001348">
    <property type="entry name" value="ATP_PRibTrfase_HisG"/>
</dbReference>
<dbReference type="PANTHER" id="PTHR21403:SF8">
    <property type="entry name" value="ATP PHOSPHORIBOSYLTRANSFERASE"/>
    <property type="match status" value="1"/>
</dbReference>
<name>A0AA41UC93_9HYPH</name>
<sequence>MSGITLAVPSKGRLEEVTRETFAKAGLNITRPGGARSYLGALEGFDDVTVRFYPAAEIARELIRGAIDIGVTGIDLIHETAEHGPESVVIAKPLGFGNADVVVAVPEAWIDVTQMHDLSDVASDFRARHGRWLRIATKYVNVTRRHFAAHGIAEYRIVESLGATEAAPAAGVADIIVDITSSGSTLVANQLRIIEDGVILKSEAALIVSRTADWDASRVATLGQLLARLGAEAAVQEL</sequence>
<evidence type="ECO:0000256" key="8">
    <source>
        <dbReference type="ARBA" id="ARBA00022679"/>
    </source>
</evidence>
<evidence type="ECO:0000256" key="6">
    <source>
        <dbReference type="ARBA" id="ARBA00022605"/>
    </source>
</evidence>
<evidence type="ECO:0000256" key="5">
    <source>
        <dbReference type="ARBA" id="ARBA00020998"/>
    </source>
</evidence>
<dbReference type="GO" id="GO:0005737">
    <property type="term" value="C:cytoplasm"/>
    <property type="evidence" value="ECO:0007669"/>
    <property type="project" value="InterPro"/>
</dbReference>
<evidence type="ECO:0000256" key="7">
    <source>
        <dbReference type="ARBA" id="ARBA00022676"/>
    </source>
</evidence>
<dbReference type="Pfam" id="PF01634">
    <property type="entry name" value="HisG"/>
    <property type="match status" value="1"/>
</dbReference>
<dbReference type="GO" id="GO:0000105">
    <property type="term" value="P:L-histidine biosynthetic process"/>
    <property type="evidence" value="ECO:0007669"/>
    <property type="project" value="UniProtKB-UniRule"/>
</dbReference>
<dbReference type="PANTHER" id="PTHR21403">
    <property type="entry name" value="ATP PHOSPHORIBOSYLTRANSFERASE ATP-PRTASE"/>
    <property type="match status" value="1"/>
</dbReference>
<dbReference type="AlphaFoldDB" id="A0AA41UC93"/>